<feature type="chain" id="PRO_5004019959" evidence="1">
    <location>
        <begin position="42"/>
        <end position="833"/>
    </location>
</feature>
<dbReference type="Pfam" id="PF07631">
    <property type="entry name" value="PSD4"/>
    <property type="match status" value="1"/>
</dbReference>
<dbReference type="InterPro" id="IPR013042">
    <property type="entry name" value="DUF1592"/>
</dbReference>
<accession>M2A5R0</accession>
<dbReference type="Pfam" id="PF07635">
    <property type="entry name" value="PSCyt1"/>
    <property type="match status" value="1"/>
</dbReference>
<feature type="domain" description="DUF1588" evidence="4">
    <location>
        <begin position="626"/>
        <end position="722"/>
    </location>
</feature>
<dbReference type="InterPro" id="IPR013043">
    <property type="entry name" value="DUF1595"/>
</dbReference>
<dbReference type="Pfam" id="PF07626">
    <property type="entry name" value="PSD3"/>
    <property type="match status" value="1"/>
</dbReference>
<reference evidence="8" key="1">
    <citation type="submission" date="2012-11" db="EMBL/GenBank/DDBJ databases">
        <title>Permanent draft genomes of Rhodopirellula europaea strain SH398 and 6C.</title>
        <authorList>
            <person name="Richter M."/>
            <person name="Richter-Heitmann T."/>
            <person name="Frank C."/>
            <person name="Harder J."/>
            <person name="Glockner F.O."/>
        </authorList>
    </citation>
    <scope>NUCLEOTIDE SEQUENCE</scope>
    <source>
        <strain evidence="8">6C</strain>
    </source>
</reference>
<dbReference type="PATRIC" id="fig|1263867.3.peg.3888"/>
<evidence type="ECO:0000259" key="6">
    <source>
        <dbReference type="Pfam" id="PF07635"/>
    </source>
</evidence>
<dbReference type="InterPro" id="IPR011429">
    <property type="entry name" value="Cyt_c_Planctomycete-type"/>
</dbReference>
<comment type="caution">
    <text evidence="8">The sequence shown here is derived from an EMBL/GenBank/DDBJ whole genome shotgun (WGS) entry which is preliminary data.</text>
</comment>
<proteinExistence type="predicted"/>
<protein>
    <submittedName>
        <fullName evidence="8">Secreted protein containing DUF1592</fullName>
    </submittedName>
</protein>
<dbReference type="Pfam" id="PF07627">
    <property type="entry name" value="PSCyt3"/>
    <property type="match status" value="1"/>
</dbReference>
<evidence type="ECO:0000259" key="7">
    <source>
        <dbReference type="Pfam" id="PF07637"/>
    </source>
</evidence>
<feature type="domain" description="DUF1592" evidence="5">
    <location>
        <begin position="479"/>
        <end position="607"/>
    </location>
</feature>
<keyword evidence="9" id="KW-1185">Reference proteome</keyword>
<evidence type="ECO:0000256" key="1">
    <source>
        <dbReference type="SAM" id="SignalP"/>
    </source>
</evidence>
<feature type="signal peptide" evidence="1">
    <location>
        <begin position="1"/>
        <end position="41"/>
    </location>
</feature>
<dbReference type="EMBL" id="ANMO01000167">
    <property type="protein sequence ID" value="EMB15666.1"/>
    <property type="molecule type" value="Genomic_DNA"/>
</dbReference>
<name>M2A5R0_9BACT</name>
<feature type="domain" description="DUF1595" evidence="7">
    <location>
        <begin position="414"/>
        <end position="474"/>
    </location>
</feature>
<keyword evidence="1" id="KW-0732">Signal</keyword>
<organism evidence="8 9">
    <name type="scientific">Rhodopirellula europaea 6C</name>
    <dbReference type="NCBI Taxonomy" id="1263867"/>
    <lineage>
        <taxon>Bacteria</taxon>
        <taxon>Pseudomonadati</taxon>
        <taxon>Planctomycetota</taxon>
        <taxon>Planctomycetia</taxon>
        <taxon>Pirellulales</taxon>
        <taxon>Pirellulaceae</taxon>
        <taxon>Rhodopirellula</taxon>
    </lineage>
</organism>
<dbReference type="Pfam" id="PF07637">
    <property type="entry name" value="PSD5"/>
    <property type="match status" value="1"/>
</dbReference>
<dbReference type="InterPro" id="IPR013039">
    <property type="entry name" value="DUF1588"/>
</dbReference>
<evidence type="ECO:0000313" key="9">
    <source>
        <dbReference type="Proteomes" id="UP000011529"/>
    </source>
</evidence>
<reference evidence="8" key="2">
    <citation type="journal article" date="2013" name="Mar. Genomics">
        <title>Expression of sulfatases in Rhodopirellula baltica and the diversity of sulfatases in the genus Rhodopirellula.</title>
        <authorList>
            <person name="Wegner C.E."/>
            <person name="Richter-Heitmann T."/>
            <person name="Klindworth A."/>
            <person name="Klockow C."/>
            <person name="Richter M."/>
            <person name="Achstetter T."/>
            <person name="Glockner F.O."/>
            <person name="Harder J."/>
        </authorList>
    </citation>
    <scope>NUCLEOTIDE SEQUENCE [LARGE SCALE GENOMIC DNA]</scope>
    <source>
        <strain evidence="8">6C</strain>
    </source>
</reference>
<dbReference type="InterPro" id="IPR011478">
    <property type="entry name" value="DUF1585"/>
</dbReference>
<feature type="domain" description="Cytochrome C Planctomycete-type" evidence="6">
    <location>
        <begin position="60"/>
        <end position="107"/>
    </location>
</feature>
<evidence type="ECO:0000313" key="8">
    <source>
        <dbReference type="EMBL" id="EMB15666.1"/>
    </source>
</evidence>
<dbReference type="RefSeq" id="WP_008658553.1">
    <property type="nucleotide sequence ID" value="NZ_ANMO01000167.1"/>
</dbReference>
<gene>
    <name evidence="8" type="ORF">RE6C_03632</name>
</gene>
<evidence type="ECO:0000259" key="5">
    <source>
        <dbReference type="Pfam" id="PF07631"/>
    </source>
</evidence>
<evidence type="ECO:0000259" key="3">
    <source>
        <dbReference type="Pfam" id="PF07626"/>
    </source>
</evidence>
<dbReference type="AlphaFoldDB" id="M2A5R0"/>
<evidence type="ECO:0000259" key="4">
    <source>
        <dbReference type="Pfam" id="PF07627"/>
    </source>
</evidence>
<dbReference type="Proteomes" id="UP000011529">
    <property type="component" value="Unassembled WGS sequence"/>
</dbReference>
<dbReference type="Pfam" id="PF07624">
    <property type="entry name" value="PSD2"/>
    <property type="match status" value="1"/>
</dbReference>
<dbReference type="InterPro" id="IPR013036">
    <property type="entry name" value="DUF1587"/>
</dbReference>
<evidence type="ECO:0000259" key="2">
    <source>
        <dbReference type="Pfam" id="PF07624"/>
    </source>
</evidence>
<feature type="domain" description="DUF1587" evidence="3">
    <location>
        <begin position="140"/>
        <end position="204"/>
    </location>
</feature>
<feature type="domain" description="DUF1585" evidence="2">
    <location>
        <begin position="757"/>
        <end position="830"/>
    </location>
</feature>
<sequence>MSQSRISGPFPIRPSRHSSRTKFFLFATALALVANSFATNASEPTSVSDPEIQTFLQNHCSDCHANGASEGGLDLDTLPGTIVGAADLAVWVRIHDRVQSGEMPPPDSSSLDESQRTDFTTALAAPLTQHHASEKGTVLRRLNRREYENTLNDLFGTAVELETLLPADGRSHEFDNVGESLGISMVHLERYLDAADLVLESAIAKTADPPKTHLIETHYAETREAKTHLGKVWKQLDDGSVVFYQAFGYPDGMLRTSSIPESGRYRISITGYAHQTDQKIPFYVGAKSFARGSEQPTLGYFDMPPLGPDGEMTTIELTAHLEYRYMLNIIPYGLVVRDYNIRNDGVDGYTGPGLAIAKVRIEGPLNDDFPSRGHRLIFDDWQRNEVMPNSPSKREKSWYKPEFELTSNSPDESLRSSLQRVATAAMRRPVNEAELTPYIELFRSEQDRGASTEEALRTAVAAILCSPDFLYFREPAGKLDDHAIATRLSYFLHRTTPDVALLKAADQNELTRSTESLLSHAKRLVADPRLDRFVVDFTDAWLNLRDIDQTSPDQKLFPEYDRYLRDSMVEETRQFFATLLRENLPVTNLVKSDFAMLNLRLADHYGIEGVDHANIRRVPLPKDSVRGGLLGQASVLKVTANGTNTSPVVRGVWVTERLLGVHPAPPPPGISGVEPDIRGAATLRQLLDQHRNEDSCRACHALIDPPGFALESFNPIGGWRDRYRSLGEGERIDLRVNNRRVQYRLGLPVDSSGALPSGESFEGFEAFRECLLKAPDQLAKSLITKWLTFATGREMGFSDREEIESLTRQSAQRGHRLRTMLALVIASDIFRTK</sequence>